<evidence type="ECO:0000313" key="1">
    <source>
        <dbReference type="EMBL" id="QHT99718.1"/>
    </source>
</evidence>
<sequence>MNKFNKFIQTCNTNLVCTITFSIYDIVDHVLVINHKTDTENANTIKTILEHLCIDYTFIEPIQAKKRNKNINQQECSYYLTWIEILNKYNGTLLIMDNDVRPITNFHAMFSFIYKTIPSNWEIIYLGGSQHNWNYVNTNKYPFCYEAYNTKGSFALLLNNPKKILKILETYDLICPLDEAINSMTSIHRYVMKPNIFISDVSISSIRKNRMQITQHANKMKWELNCYDYFKYFKPHVLLICHSSIQQSYLNTCIMKVSYKNKKEVYKSNFAINNKICFVIIALKKINEFFFVENLVNNFVNNNYTYISSIENIQTFNKNKIILKNE</sequence>
<organism evidence="1">
    <name type="scientific">viral metagenome</name>
    <dbReference type="NCBI Taxonomy" id="1070528"/>
    <lineage>
        <taxon>unclassified sequences</taxon>
        <taxon>metagenomes</taxon>
        <taxon>organismal metagenomes</taxon>
    </lineage>
</organism>
<dbReference type="AlphaFoldDB" id="A0A6C0J231"/>
<accession>A0A6C0J231</accession>
<protein>
    <recommendedName>
        <fullName evidence="2">Nucleotide-diphospho-sugar transferase domain-containing protein</fullName>
    </recommendedName>
</protein>
<name>A0A6C0J231_9ZZZZ</name>
<proteinExistence type="predicted"/>
<evidence type="ECO:0008006" key="2">
    <source>
        <dbReference type="Google" id="ProtNLM"/>
    </source>
</evidence>
<dbReference type="EMBL" id="MN740313">
    <property type="protein sequence ID" value="QHT99718.1"/>
    <property type="molecule type" value="Genomic_DNA"/>
</dbReference>
<reference evidence="1" key="1">
    <citation type="journal article" date="2020" name="Nature">
        <title>Giant virus diversity and host interactions through global metagenomics.</title>
        <authorList>
            <person name="Schulz F."/>
            <person name="Roux S."/>
            <person name="Paez-Espino D."/>
            <person name="Jungbluth S."/>
            <person name="Walsh D.A."/>
            <person name="Denef V.J."/>
            <person name="McMahon K.D."/>
            <person name="Konstantinidis K.T."/>
            <person name="Eloe-Fadrosh E.A."/>
            <person name="Kyrpides N.C."/>
            <person name="Woyke T."/>
        </authorList>
    </citation>
    <scope>NUCLEOTIDE SEQUENCE</scope>
    <source>
        <strain evidence="1">GVMAG-M-3300025727-45</strain>
    </source>
</reference>